<dbReference type="Proteomes" id="UP000481153">
    <property type="component" value="Unassembled WGS sequence"/>
</dbReference>
<evidence type="ECO:0000256" key="2">
    <source>
        <dbReference type="SAM" id="MobiDB-lite"/>
    </source>
</evidence>
<evidence type="ECO:0000313" key="5">
    <source>
        <dbReference type="Proteomes" id="UP000481153"/>
    </source>
</evidence>
<proteinExistence type="inferred from homology"/>
<dbReference type="Gene3D" id="3.40.50.1820">
    <property type="entry name" value="alpha/beta hydrolase"/>
    <property type="match status" value="1"/>
</dbReference>
<evidence type="ECO:0008006" key="6">
    <source>
        <dbReference type="Google" id="ProtNLM"/>
    </source>
</evidence>
<accession>A0A6G0WHT3</accession>
<feature type="region of interest" description="Disordered" evidence="2">
    <location>
        <begin position="667"/>
        <end position="697"/>
    </location>
</feature>
<sequence>MKFGSLATAATFGISAAASIPFNGWYHCEMNSINYNMYMRSAPSRAFRHVPMMNVPLLPESHISGRALNSYSNYECGEFQLPMCHEELCHDDRGKTVDIFVKRKRANPSKVQLGKEKVLWVLQGGPGDASTAMEQLMSSLYWEMNETVSIYTMDHRGTGRSGRLKCDAAEAMTSGSNGGLGITREEYPNCFKDLLFQVNNHTEAFSVTSAAYDLKKVIEDTQTSNQVFVYALSYGTYLVERLMQLESQSIHGYVVDSIVSQSAPNFATMATFTNWDKDVARVGERFLDTCSNDTFCSAKFDHANVRQLTWDLYKQLDEDAKVPGTNTCADLVNGLGIGDPSESLRSLFGSMLQSQTYREMIPAMVFRLHRCADKDVNVLQTFVDKYIREDGRWSLKGSREADTLYYSELLYGLIVYSEMWERPTPSFDDLYAVFLKGIMGGETYALVESYCTFTGARDPACAEFRLPTSPPFIYKPDRFWNKTAPVPAHATALLMSGGLDPQTERTYARAQYAAMTGKRRLIEFPLAGHCTTFTTRRVRNGNTCGVMILASYVVQGGDVNAIDTSCMAEIAPLTFDGAGKGWLQYFGTMDAFDGDTHHYAYVQKAATREATRAFHTEVALGVGVAAVIALIATVVAVLQTIKARHLSQKNQSEVKMTAAVDVSKNDLTSSTDVAEPVENEVIADNETPGTPPESVVV</sequence>
<protein>
    <recommendedName>
        <fullName evidence="6">AB hydrolase-1 domain-containing protein</fullName>
    </recommendedName>
</protein>
<keyword evidence="3" id="KW-1133">Transmembrane helix</keyword>
<dbReference type="SUPFAM" id="SSF53474">
    <property type="entry name" value="alpha/beta-Hydrolases"/>
    <property type="match status" value="1"/>
</dbReference>
<keyword evidence="3" id="KW-0812">Transmembrane</keyword>
<name>A0A6G0WHT3_9STRA</name>
<evidence type="ECO:0000256" key="1">
    <source>
        <dbReference type="ARBA" id="ARBA00008645"/>
    </source>
</evidence>
<dbReference type="AlphaFoldDB" id="A0A6G0WHT3"/>
<evidence type="ECO:0000256" key="3">
    <source>
        <dbReference type="SAM" id="Phobius"/>
    </source>
</evidence>
<dbReference type="InterPro" id="IPR029058">
    <property type="entry name" value="AB_hydrolase_fold"/>
</dbReference>
<dbReference type="VEuPathDB" id="FungiDB:AeMF1_013050"/>
<reference evidence="4 5" key="1">
    <citation type="submission" date="2019-07" db="EMBL/GenBank/DDBJ databases">
        <title>Genomics analysis of Aphanomyces spp. identifies a new class of oomycete effector associated with host adaptation.</title>
        <authorList>
            <person name="Gaulin E."/>
        </authorList>
    </citation>
    <scope>NUCLEOTIDE SEQUENCE [LARGE SCALE GENOMIC DNA]</scope>
    <source>
        <strain evidence="4 5">ATCC 201684</strain>
    </source>
</reference>
<keyword evidence="5" id="KW-1185">Reference proteome</keyword>
<feature type="transmembrane region" description="Helical" evidence="3">
    <location>
        <begin position="618"/>
        <end position="641"/>
    </location>
</feature>
<dbReference type="EMBL" id="VJMJ01000210">
    <property type="protein sequence ID" value="KAF0726722.1"/>
    <property type="molecule type" value="Genomic_DNA"/>
</dbReference>
<gene>
    <name evidence="4" type="ORF">Ae201684_015120</name>
</gene>
<organism evidence="4 5">
    <name type="scientific">Aphanomyces euteiches</name>
    <dbReference type="NCBI Taxonomy" id="100861"/>
    <lineage>
        <taxon>Eukaryota</taxon>
        <taxon>Sar</taxon>
        <taxon>Stramenopiles</taxon>
        <taxon>Oomycota</taxon>
        <taxon>Saprolegniomycetes</taxon>
        <taxon>Saprolegniales</taxon>
        <taxon>Verrucalvaceae</taxon>
        <taxon>Aphanomyces</taxon>
    </lineage>
</organism>
<dbReference type="PANTHER" id="PTHR43039">
    <property type="entry name" value="ESTERASE-RELATED"/>
    <property type="match status" value="1"/>
</dbReference>
<comment type="caution">
    <text evidence="4">The sequence shown here is derived from an EMBL/GenBank/DDBJ whole genome shotgun (WGS) entry which is preliminary data.</text>
</comment>
<comment type="similarity">
    <text evidence="1">Belongs to the AB hydrolase superfamily.</text>
</comment>
<evidence type="ECO:0000313" key="4">
    <source>
        <dbReference type="EMBL" id="KAF0726722.1"/>
    </source>
</evidence>
<keyword evidence="3" id="KW-0472">Membrane</keyword>